<proteinExistence type="predicted"/>
<accession>A0A3M0BFL4</accession>
<evidence type="ECO:0000313" key="1">
    <source>
        <dbReference type="EMBL" id="RMA96100.1"/>
    </source>
</evidence>
<evidence type="ECO:0008006" key="3">
    <source>
        <dbReference type="Google" id="ProtNLM"/>
    </source>
</evidence>
<name>A0A3M0BFL4_9AQUI</name>
<reference evidence="1 2" key="1">
    <citation type="submission" date="2018-10" db="EMBL/GenBank/DDBJ databases">
        <title>Genomic Encyclopedia of Archaeal and Bacterial Type Strains, Phase II (KMG-II): from individual species to whole genera.</title>
        <authorList>
            <person name="Goeker M."/>
        </authorList>
    </citation>
    <scope>NUCLEOTIDE SEQUENCE [LARGE SCALE GENOMIC DNA]</scope>
    <source>
        <strain evidence="1 2">VM1</strain>
    </source>
</reference>
<sequence>MSEKLNIYDFDVFKALVEIEIRRNERYKEPKYFSIAFLYAPNLVKEVENNESLKDEIAFKIKDDIRSSDVITPVEEDFLFLFFPDTTQKEAKKVIDRIKKNFNFEIIEGIASFPEDGNTPYQLFTKLVNIMNEKLIPVIEFDLE</sequence>
<evidence type="ECO:0000313" key="2">
    <source>
        <dbReference type="Proteomes" id="UP000280842"/>
    </source>
</evidence>
<dbReference type="EMBL" id="REFO01000012">
    <property type="protein sequence ID" value="RMA96100.1"/>
    <property type="molecule type" value="Genomic_DNA"/>
</dbReference>
<protein>
    <recommendedName>
        <fullName evidence="3">GGDEF domain-containing protein</fullName>
    </recommendedName>
</protein>
<dbReference type="OrthoDB" id="13681at2"/>
<dbReference type="Proteomes" id="UP000280842">
    <property type="component" value="Unassembled WGS sequence"/>
</dbReference>
<comment type="caution">
    <text evidence="1">The sequence shown here is derived from an EMBL/GenBank/DDBJ whole genome shotgun (WGS) entry which is preliminary data.</text>
</comment>
<dbReference type="AlphaFoldDB" id="A0A3M0BFL4"/>
<dbReference type="RefSeq" id="WP_121923234.1">
    <property type="nucleotide sequence ID" value="NZ_REFO01000012.1"/>
</dbReference>
<organism evidence="1 2">
    <name type="scientific">Hydrogenothermus marinus</name>
    <dbReference type="NCBI Taxonomy" id="133270"/>
    <lineage>
        <taxon>Bacteria</taxon>
        <taxon>Pseudomonadati</taxon>
        <taxon>Aquificota</taxon>
        <taxon>Aquificia</taxon>
        <taxon>Aquificales</taxon>
        <taxon>Hydrogenothermaceae</taxon>
        <taxon>Hydrogenothermus</taxon>
    </lineage>
</organism>
<gene>
    <name evidence="1" type="ORF">CLV39_1112</name>
</gene>
<keyword evidence="2" id="KW-1185">Reference proteome</keyword>